<dbReference type="InterPro" id="IPR038611">
    <property type="entry name" value="Arr_sf"/>
</dbReference>
<dbReference type="InterPro" id="IPR021975">
    <property type="entry name" value="Rifampin_Arr"/>
</dbReference>
<sequence length="330" mass="36866">MSVYLTSDLHISHRKVAGIRGFDDLAAHDRTVMSSLHKKLRAEDDLWILGDLSASTDGEAEALALLAELPCRLHLVCGNHDRVSAIHRDGWKHQRRFMEVFTSVSEFARRRGPDGVQVLLSHYPYGDADHTDRARYTQWRLPDEGAWLCHGHTHQPERISGPRQIHVGWDAWHRPVAWHEIEKIIGDPLARPPVPFEVFRPGVYLHGTKATLAPGDGVAAGHRSNFEDGRVSNHVYISQTLDAAEWGAELAVGDGPGRIYIVEPTGDVEDDPNVTDKRFPGNPTLSFRSREPVRVVGELESWTGHSPAQISAMRDGLAELRRRGEAVIID</sequence>
<dbReference type="SUPFAM" id="SSF56300">
    <property type="entry name" value="Metallo-dependent phosphatases"/>
    <property type="match status" value="1"/>
</dbReference>
<dbReference type="InterPro" id="IPR029052">
    <property type="entry name" value="Metallo-depent_PP-like"/>
</dbReference>
<evidence type="ECO:0008006" key="6">
    <source>
        <dbReference type="Google" id="ProtNLM"/>
    </source>
</evidence>
<dbReference type="OrthoDB" id="5509356at2"/>
<keyword evidence="5" id="KW-1185">Reference proteome</keyword>
<evidence type="ECO:0000256" key="1">
    <source>
        <dbReference type="ARBA" id="ARBA00008950"/>
    </source>
</evidence>
<feature type="domain" description="Calcineurin-like phosphoesterase" evidence="3">
    <location>
        <begin position="1"/>
        <end position="157"/>
    </location>
</feature>
<evidence type="ECO:0000259" key="3">
    <source>
        <dbReference type="Pfam" id="PF12850"/>
    </source>
</evidence>
<comment type="similarity">
    <text evidence="1">Belongs to the metallophosphoesterase superfamily. YfcE family.</text>
</comment>
<reference evidence="4 5" key="1">
    <citation type="submission" date="2017-12" db="EMBL/GenBank/DDBJ databases">
        <title>The whole genome sequence of the Acidipropionibacterium virtanenii sp. nov. type strain JS278.</title>
        <authorList>
            <person name="Laine P."/>
            <person name="Deptula P."/>
            <person name="Varmanen P."/>
            <person name="Auvinen P."/>
        </authorList>
    </citation>
    <scope>NUCLEOTIDE SEQUENCE [LARGE SCALE GENOMIC DNA]</scope>
    <source>
        <strain evidence="4 5">JS278</strain>
    </source>
</reference>
<dbReference type="Pfam" id="PF12120">
    <property type="entry name" value="Arr-ms"/>
    <property type="match status" value="1"/>
</dbReference>
<dbReference type="Gene3D" id="3.20.170.40">
    <property type="entry name" value="Rifampin ADP-ribosyltransferase domain"/>
    <property type="match status" value="1"/>
</dbReference>
<dbReference type="AlphaFoldDB" id="A0A344UV17"/>
<dbReference type="EMBL" id="CP025198">
    <property type="protein sequence ID" value="AXE39115.1"/>
    <property type="molecule type" value="Genomic_DNA"/>
</dbReference>
<name>A0A344UV17_9ACTN</name>
<organism evidence="4 5">
    <name type="scientific">Acidipropionibacterium virtanenii</name>
    <dbReference type="NCBI Taxonomy" id="2057246"/>
    <lineage>
        <taxon>Bacteria</taxon>
        <taxon>Bacillati</taxon>
        <taxon>Actinomycetota</taxon>
        <taxon>Actinomycetes</taxon>
        <taxon>Propionibacteriales</taxon>
        <taxon>Propionibacteriaceae</taxon>
        <taxon>Acidipropionibacterium</taxon>
    </lineage>
</organism>
<gene>
    <name evidence="4" type="ORF">JS278_01959</name>
</gene>
<evidence type="ECO:0000259" key="2">
    <source>
        <dbReference type="Pfam" id="PF12120"/>
    </source>
</evidence>
<dbReference type="InterPro" id="IPR024654">
    <property type="entry name" value="Calcineurin-like_PHP_lpxH"/>
</dbReference>
<proteinExistence type="inferred from homology"/>
<feature type="domain" description="Rifampin ADP-ribosyltransferase" evidence="2">
    <location>
        <begin position="204"/>
        <end position="302"/>
    </location>
</feature>
<evidence type="ECO:0000313" key="5">
    <source>
        <dbReference type="Proteomes" id="UP000251995"/>
    </source>
</evidence>
<protein>
    <recommendedName>
        <fullName evidence="6">Calcineurin-like phosphoesterase domain-containing protein</fullName>
    </recommendedName>
</protein>
<dbReference type="KEGG" id="acij:JS278_01959"/>
<dbReference type="Gene3D" id="3.60.21.10">
    <property type="match status" value="1"/>
</dbReference>
<dbReference type="NCBIfam" id="NF033144">
    <property type="entry name" value="rifampin_ARR"/>
    <property type="match status" value="1"/>
</dbReference>
<dbReference type="Pfam" id="PF12850">
    <property type="entry name" value="Metallophos_2"/>
    <property type="match status" value="1"/>
</dbReference>
<dbReference type="Proteomes" id="UP000251995">
    <property type="component" value="Chromosome"/>
</dbReference>
<evidence type="ECO:0000313" key="4">
    <source>
        <dbReference type="EMBL" id="AXE39115.1"/>
    </source>
</evidence>
<accession>A0A344UV17</accession>